<gene>
    <name evidence="1" type="ORF">A6X21_07535</name>
</gene>
<sequence length="92" mass="10206">MADAPLRGRGPSTAYWAKSLAAQFGGICGKQFLTLARVSAMSTRPHACVLDFKQKSLRKRNEDHFSNWSSTKIYPSVNVLANEILFSFSKVP</sequence>
<comment type="caution">
    <text evidence="1">The sequence shown here is derived from an EMBL/GenBank/DDBJ whole genome shotgun (WGS) entry which is preliminary data.</text>
</comment>
<name>A0A1C3E923_9PLAN</name>
<keyword evidence="2" id="KW-1185">Reference proteome</keyword>
<organism evidence="1 2">
    <name type="scientific">Planctopirus hydrillae</name>
    <dbReference type="NCBI Taxonomy" id="1841610"/>
    <lineage>
        <taxon>Bacteria</taxon>
        <taxon>Pseudomonadati</taxon>
        <taxon>Planctomycetota</taxon>
        <taxon>Planctomycetia</taxon>
        <taxon>Planctomycetales</taxon>
        <taxon>Planctomycetaceae</taxon>
        <taxon>Planctopirus</taxon>
    </lineage>
</organism>
<accession>A0A1C3E923</accession>
<evidence type="ECO:0000313" key="2">
    <source>
        <dbReference type="Proteomes" id="UP000094828"/>
    </source>
</evidence>
<proteinExistence type="predicted"/>
<dbReference type="STRING" id="1841610.A6X21_07535"/>
<dbReference type="Proteomes" id="UP000094828">
    <property type="component" value="Unassembled WGS sequence"/>
</dbReference>
<dbReference type="AlphaFoldDB" id="A0A1C3E923"/>
<reference evidence="1 2" key="1">
    <citation type="submission" date="2016-05" db="EMBL/GenBank/DDBJ databases">
        <title>Genomic and physiological characterization of Planctopirus sp. isolated from fresh water lake.</title>
        <authorList>
            <person name="Subhash Y."/>
            <person name="Ramana C."/>
        </authorList>
    </citation>
    <scope>NUCLEOTIDE SEQUENCE [LARGE SCALE GENOMIC DNA]</scope>
    <source>
        <strain evidence="1 2">JC280</strain>
    </source>
</reference>
<protein>
    <submittedName>
        <fullName evidence="1">Uncharacterized protein</fullName>
    </submittedName>
</protein>
<evidence type="ECO:0000313" key="1">
    <source>
        <dbReference type="EMBL" id="ODA29733.1"/>
    </source>
</evidence>
<dbReference type="RefSeq" id="WP_131818359.1">
    <property type="nucleotide sequence ID" value="NZ_LYDR01000124.1"/>
</dbReference>
<dbReference type="EMBL" id="LYDR01000124">
    <property type="protein sequence ID" value="ODA29733.1"/>
    <property type="molecule type" value="Genomic_DNA"/>
</dbReference>